<dbReference type="Proteomes" id="UP000218323">
    <property type="component" value="Unassembled WGS sequence"/>
</dbReference>
<dbReference type="InterPro" id="IPR036188">
    <property type="entry name" value="FAD/NAD-bd_sf"/>
</dbReference>
<accession>A0A2A4I890</accession>
<dbReference type="PANTHER" id="PTHR21197">
    <property type="entry name" value="UDP-GALACTOPYRANOSE MUTASE"/>
    <property type="match status" value="1"/>
</dbReference>
<keyword evidence="2" id="KW-1185">Reference proteome</keyword>
<dbReference type="RefSeq" id="WP_066711561.1">
    <property type="nucleotide sequence ID" value="NZ_JBHIWA010000023.1"/>
</dbReference>
<evidence type="ECO:0000313" key="1">
    <source>
        <dbReference type="EMBL" id="PCG14396.1"/>
    </source>
</evidence>
<dbReference type="SUPFAM" id="SSF51971">
    <property type="entry name" value="Nucleotide-binding domain"/>
    <property type="match status" value="1"/>
</dbReference>
<evidence type="ECO:0000313" key="2">
    <source>
        <dbReference type="Proteomes" id="UP000218323"/>
    </source>
</evidence>
<name>A0A2A4I890_9SPHN</name>
<organism evidence="1 2">
    <name type="scientific">Sphingomonas adhaesiva</name>
    <dbReference type="NCBI Taxonomy" id="28212"/>
    <lineage>
        <taxon>Bacteria</taxon>
        <taxon>Pseudomonadati</taxon>
        <taxon>Pseudomonadota</taxon>
        <taxon>Alphaproteobacteria</taxon>
        <taxon>Sphingomonadales</taxon>
        <taxon>Sphingomonadaceae</taxon>
        <taxon>Sphingomonas</taxon>
    </lineage>
</organism>
<dbReference type="GO" id="GO:0008767">
    <property type="term" value="F:UDP-galactopyranose mutase activity"/>
    <property type="evidence" value="ECO:0007669"/>
    <property type="project" value="TreeGrafter"/>
</dbReference>
<sequence length="503" mass="55980">MAKEGAVVDVAIIGAGPAGLTAGYLLTKAGYSVAIIEKDPVYVGGISRTVEHNGFRFDIGGHRFFSRSKEVVDLWNEILPDDFIERPRMSRIYYEGKFYSYPLRAFEALGNLGLVRSTLCMLSFAKAKLLPNRQVKSFEDWTVNAFGRKLYSIFFKTYTEKVWGMPCDEMSADWAAQRIKGLSLWGAVVDGLKRSLGLNKVPNDGMQTKTLLESFRYPRLGPGMMWDAARDRIVERGGHVMMGHALRQLTFNGATQRWTVAATHGDAGVAINAAHVISSAPMRELASRLHPLPATLPEAANLKYRDFLTVALMIRSPDLFPDNWIYIHDPKVKVGRIQNFRSWSPEMVPDPAIACVGLEYFCFEGDGLWSSSDEELIALATAEMAALGLCDPAHVEGGAVVRQEKAYPVYDEDYAQNVDMLRREIEARYPTLHCVGRNGMHRYNNQDHAMMTAMLTVRNIEAGARVYDIWAVNEDAEYHEAGSEGEAAALASVRQVPGRLKAA</sequence>
<reference evidence="1 2" key="1">
    <citation type="submission" date="2017-09" db="EMBL/GenBank/DDBJ databases">
        <title>Sphingomonas adhaesiva DSM 7418, whole genome shotgun sequence.</title>
        <authorList>
            <person name="Feng G."/>
            <person name="Zhu H."/>
        </authorList>
    </citation>
    <scope>NUCLEOTIDE SEQUENCE [LARGE SCALE GENOMIC DNA]</scope>
    <source>
        <strain evidence="1 2">DSM 7418</strain>
    </source>
</reference>
<dbReference type="EMBL" id="NWVC01000003">
    <property type="protein sequence ID" value="PCG14396.1"/>
    <property type="molecule type" value="Genomic_DNA"/>
</dbReference>
<dbReference type="GO" id="GO:0005829">
    <property type="term" value="C:cytosol"/>
    <property type="evidence" value="ECO:0007669"/>
    <property type="project" value="TreeGrafter"/>
</dbReference>
<dbReference type="AlphaFoldDB" id="A0A2A4I890"/>
<comment type="caution">
    <text evidence="1">The sequence shown here is derived from an EMBL/GenBank/DDBJ whole genome shotgun (WGS) entry which is preliminary data.</text>
</comment>
<dbReference type="Gene3D" id="3.50.50.60">
    <property type="entry name" value="FAD/NAD(P)-binding domain"/>
    <property type="match status" value="1"/>
</dbReference>
<dbReference type="NCBIfam" id="NF005545">
    <property type="entry name" value="PRK07208.1-1"/>
    <property type="match status" value="1"/>
</dbReference>
<dbReference type="NCBIfam" id="NF005548">
    <property type="entry name" value="PRK07208.1-4"/>
    <property type="match status" value="1"/>
</dbReference>
<dbReference type="Pfam" id="PF13450">
    <property type="entry name" value="NAD_binding_8"/>
    <property type="match status" value="1"/>
</dbReference>
<dbReference type="NCBIfam" id="NF005547">
    <property type="entry name" value="PRK07208.1-3"/>
    <property type="match status" value="1"/>
</dbReference>
<protein>
    <submittedName>
        <fullName evidence="1">FAD-dependent oxidoreductase</fullName>
    </submittedName>
</protein>
<gene>
    <name evidence="1" type="ORF">COA07_07535</name>
</gene>
<proteinExistence type="predicted"/>
<dbReference type="GO" id="GO:0050660">
    <property type="term" value="F:flavin adenine dinucleotide binding"/>
    <property type="evidence" value="ECO:0007669"/>
    <property type="project" value="TreeGrafter"/>
</dbReference>
<dbReference type="PANTHER" id="PTHR21197:SF0">
    <property type="entry name" value="UDP-GALACTOPYRANOSE MUTASE"/>
    <property type="match status" value="1"/>
</dbReference>